<sequence length="223" mass="24256">MPTRTQLPRNLTRHFYEARRAFLKSAGQETTPWFQLPPEERAVVESELGIFRLAIRWAEDEEDLLASLDATRAAVADEPAAEEPQPDAAAEENAPDCCVGCAAVAAVLKLIGAPNERLEASLGWDVGSDGQGATAVAVRVVPFHAQALGAPLSDEEAARAKKDAREALDQWVALGKPLKEVTPDPRLFDARPISVERLLVNDFPSSDVRAEFRLRKPPTADKA</sequence>
<dbReference type="Proteomes" id="UP000235943">
    <property type="component" value="Unassembled WGS sequence"/>
</dbReference>
<evidence type="ECO:0000313" key="1">
    <source>
        <dbReference type="EMBL" id="PNG22325.1"/>
    </source>
</evidence>
<accession>A0A2N8TTH8</accession>
<reference evidence="1 2" key="1">
    <citation type="submission" date="2018-01" db="EMBL/GenBank/DDBJ databases">
        <title>Draft genome sequence of Streptomyces sp. 13K301.</title>
        <authorList>
            <person name="Sahin N."/>
            <person name="Saygin H."/>
            <person name="Ay H."/>
        </authorList>
    </citation>
    <scope>NUCLEOTIDE SEQUENCE [LARGE SCALE GENOMIC DNA]</scope>
    <source>
        <strain evidence="1 2">13K301</strain>
    </source>
</reference>
<proteinExistence type="predicted"/>
<dbReference type="OrthoDB" id="4272545at2"/>
<evidence type="ECO:0000313" key="2">
    <source>
        <dbReference type="Proteomes" id="UP000235943"/>
    </source>
</evidence>
<dbReference type="EMBL" id="POUC01000051">
    <property type="protein sequence ID" value="PNG22325.1"/>
    <property type="molecule type" value="Genomic_DNA"/>
</dbReference>
<name>A0A2N8TTH8_9ACTN</name>
<gene>
    <name evidence="1" type="ORF">C1J00_09935</name>
</gene>
<organism evidence="1 2">
    <name type="scientific">Streptomyces cahuitamycinicus</name>
    <dbReference type="NCBI Taxonomy" id="2070367"/>
    <lineage>
        <taxon>Bacteria</taxon>
        <taxon>Bacillati</taxon>
        <taxon>Actinomycetota</taxon>
        <taxon>Actinomycetes</taxon>
        <taxon>Kitasatosporales</taxon>
        <taxon>Streptomycetaceae</taxon>
        <taxon>Streptomyces</taxon>
    </lineage>
</organism>
<protein>
    <submittedName>
        <fullName evidence="1">Uncharacterized protein</fullName>
    </submittedName>
</protein>
<comment type="caution">
    <text evidence="1">The sequence shown here is derived from an EMBL/GenBank/DDBJ whole genome shotgun (WGS) entry which is preliminary data.</text>
</comment>
<dbReference type="RefSeq" id="WP_102908671.1">
    <property type="nucleotide sequence ID" value="NZ_POUC01000051.1"/>
</dbReference>
<dbReference type="AlphaFoldDB" id="A0A2N8TTH8"/>
<keyword evidence="2" id="KW-1185">Reference proteome</keyword>